<evidence type="ECO:0000313" key="4">
    <source>
        <dbReference type="Proteomes" id="UP000030680"/>
    </source>
</evidence>
<accession>M2XYU4</accession>
<dbReference type="EMBL" id="KB454553">
    <property type="protein sequence ID" value="EME26303.1"/>
    <property type="molecule type" value="Genomic_DNA"/>
</dbReference>
<name>M2XYU4_GALSU</name>
<feature type="coiled-coil region" evidence="1">
    <location>
        <begin position="20"/>
        <end position="54"/>
    </location>
</feature>
<keyword evidence="1" id="KW-0175">Coiled coil</keyword>
<dbReference type="EMBL" id="KB454517">
    <property type="protein sequence ID" value="EME28699.1"/>
    <property type="molecule type" value="Genomic_DNA"/>
</dbReference>
<evidence type="ECO:0000313" key="2">
    <source>
        <dbReference type="EMBL" id="EME26303.1"/>
    </source>
</evidence>
<dbReference type="Proteomes" id="UP000030680">
    <property type="component" value="Unassembled WGS sequence"/>
</dbReference>
<protein>
    <submittedName>
        <fullName evidence="3">Uncharacterized protein</fullName>
    </submittedName>
</protein>
<organism evidence="3 4">
    <name type="scientific">Galdieria sulphuraria</name>
    <name type="common">Red alga</name>
    <dbReference type="NCBI Taxonomy" id="130081"/>
    <lineage>
        <taxon>Eukaryota</taxon>
        <taxon>Rhodophyta</taxon>
        <taxon>Bangiophyceae</taxon>
        <taxon>Galdieriales</taxon>
        <taxon>Galdieriaceae</taxon>
        <taxon>Galdieria</taxon>
    </lineage>
</organism>
<dbReference type="KEGG" id="gsl:Gasu_39060"/>
<dbReference type="Gramene" id="EME28699">
    <property type="protein sequence ID" value="EME28699"/>
    <property type="gene ID" value="Gasu_39060"/>
</dbReference>
<evidence type="ECO:0000313" key="3">
    <source>
        <dbReference type="EMBL" id="EME28699.1"/>
    </source>
</evidence>
<reference evidence="4" key="1">
    <citation type="journal article" date="2013" name="Science">
        <title>Gene transfer from bacteria and archaea facilitated evolution of an extremophilic eukaryote.</title>
        <authorList>
            <person name="Schonknecht G."/>
            <person name="Chen W.H."/>
            <person name="Ternes C.M."/>
            <person name="Barbier G.G."/>
            <person name="Shrestha R.P."/>
            <person name="Stanke M."/>
            <person name="Brautigam A."/>
            <person name="Baker B.J."/>
            <person name="Banfield J.F."/>
            <person name="Garavito R.M."/>
            <person name="Carr K."/>
            <person name="Wilkerson C."/>
            <person name="Rensing S.A."/>
            <person name="Gagneul D."/>
            <person name="Dickenson N.E."/>
            <person name="Oesterhelt C."/>
            <person name="Lercher M.J."/>
            <person name="Weber A.P."/>
        </authorList>
    </citation>
    <scope>NUCLEOTIDE SEQUENCE [LARGE SCALE GENOMIC DNA]</scope>
    <source>
        <strain evidence="4">074W</strain>
    </source>
</reference>
<dbReference type="GeneID" id="17085310"/>
<keyword evidence="4" id="KW-1185">Reference proteome</keyword>
<sequence>MKCNLAYKGNTVYFESMEKSEITREDYEKLKLEISRIEAERARLQTEKEILLYNISVLFRTAREEIKRKDSTITSLRKSLEKYERPSCQ</sequence>
<gene>
    <name evidence="3" type="ORF">Gasu_39060</name>
    <name evidence="2" type="ORF">Gasu_60340</name>
</gene>
<dbReference type="GeneID" id="17087554"/>
<dbReference type="RefSeq" id="XP_005705219.1">
    <property type="nucleotide sequence ID" value="XM_005705162.1"/>
</dbReference>
<proteinExistence type="predicted"/>
<dbReference type="OrthoDB" id="549930at2759"/>
<dbReference type="Gramene" id="EME26303">
    <property type="protein sequence ID" value="EME26303"/>
    <property type="gene ID" value="Gasu_60340"/>
</dbReference>
<dbReference type="RefSeq" id="XP_005702823.1">
    <property type="nucleotide sequence ID" value="XM_005702766.1"/>
</dbReference>
<evidence type="ECO:0000256" key="1">
    <source>
        <dbReference type="SAM" id="Coils"/>
    </source>
</evidence>
<dbReference type="AlphaFoldDB" id="M2XYU4"/>
<dbReference type="KEGG" id="gsl:Gasu_60340"/>
<reference evidence="3" key="2">
    <citation type="journal article" date="2013" name="Science">
        <title>Gene Transfer from Bacteria and Archaea Facilitated Evolution of an Extremophilic Eukaryote.</title>
        <authorList>
            <person name="Schoenknecht G."/>
            <person name="Chen W.-H."/>
            <person name="Ternes C.M."/>
            <person name="Barbier G.G."/>
            <person name="Shrestha R.P."/>
            <person name="Stanke M."/>
            <person name="Brautigam A."/>
            <person name="Baker B.J."/>
            <person name="Banfield J.F."/>
            <person name="Garavito R.M."/>
            <person name="Carr K."/>
            <person name="Wilkerson C."/>
            <person name="Rensing S.A."/>
            <person name="Gagneul D."/>
            <person name="Dickenson N.E."/>
            <person name="Oesterhelt C."/>
            <person name="Lercher M.J."/>
            <person name="Weber A.P.M."/>
        </authorList>
    </citation>
    <scope>NUCLEOTIDE SEQUENCE</scope>
    <source>
        <strain evidence="3">074W</strain>
    </source>
</reference>